<dbReference type="RefSeq" id="WP_108178467.1">
    <property type="nucleotide sequence ID" value="NZ_JAIESU010000009.1"/>
</dbReference>
<dbReference type="Proteomes" id="UP000241808">
    <property type="component" value="Unassembled WGS sequence"/>
</dbReference>
<gene>
    <name evidence="1" type="ORF">C8P69_10792</name>
</gene>
<comment type="caution">
    <text evidence="1">The sequence shown here is derived from an EMBL/GenBank/DDBJ whole genome shotgun (WGS) entry which is preliminary data.</text>
</comment>
<dbReference type="EMBL" id="PZZL01000007">
    <property type="protein sequence ID" value="PTM52814.1"/>
    <property type="molecule type" value="Genomic_DNA"/>
</dbReference>
<accession>A0A2T4YZY9</accession>
<protein>
    <submittedName>
        <fullName evidence="1">Uncharacterized protein</fullName>
    </submittedName>
</protein>
<organism evidence="1 2">
    <name type="scientific">Phreatobacter oligotrophus</name>
    <dbReference type="NCBI Taxonomy" id="1122261"/>
    <lineage>
        <taxon>Bacteria</taxon>
        <taxon>Pseudomonadati</taxon>
        <taxon>Pseudomonadota</taxon>
        <taxon>Alphaproteobacteria</taxon>
        <taxon>Hyphomicrobiales</taxon>
        <taxon>Phreatobacteraceae</taxon>
        <taxon>Phreatobacter</taxon>
    </lineage>
</organism>
<evidence type="ECO:0000313" key="2">
    <source>
        <dbReference type="Proteomes" id="UP000241808"/>
    </source>
</evidence>
<dbReference type="AlphaFoldDB" id="A0A2T4YZY9"/>
<evidence type="ECO:0000313" key="1">
    <source>
        <dbReference type="EMBL" id="PTM52814.1"/>
    </source>
</evidence>
<name>A0A2T4YZY9_9HYPH</name>
<dbReference type="OrthoDB" id="8480495at2"/>
<reference evidence="1 2" key="1">
    <citation type="submission" date="2018-04" db="EMBL/GenBank/DDBJ databases">
        <title>Genomic Encyclopedia of Archaeal and Bacterial Type Strains, Phase II (KMG-II): from individual species to whole genera.</title>
        <authorList>
            <person name="Goeker M."/>
        </authorList>
    </citation>
    <scope>NUCLEOTIDE SEQUENCE [LARGE SCALE GENOMIC DNA]</scope>
    <source>
        <strain evidence="1 2">DSM 25521</strain>
    </source>
</reference>
<sequence length="72" mass="8176">MNEVVRKIVSVADLPPHLRDGLDPSRPVEIVQEVLTASQRIRAMTDKLTFKRVQSTEEAVERVRRIRDGGPI</sequence>
<keyword evidence="2" id="KW-1185">Reference proteome</keyword>
<proteinExistence type="predicted"/>